<dbReference type="EMBL" id="PNHG01000004">
    <property type="protein sequence ID" value="PMC64737.1"/>
    <property type="molecule type" value="Genomic_DNA"/>
</dbReference>
<reference evidence="1 2" key="1">
    <citation type="submission" date="2017-09" db="EMBL/GenBank/DDBJ databases">
        <title>Bacterial strain isolated from the female urinary microbiota.</title>
        <authorList>
            <person name="Thomas-White K."/>
            <person name="Kumar N."/>
            <person name="Forster S."/>
            <person name="Putonti C."/>
            <person name="Lawley T."/>
            <person name="Wolfe A.J."/>
        </authorList>
    </citation>
    <scope>NUCLEOTIDE SEQUENCE [LARGE SCALE GENOMIC DNA]</scope>
    <source>
        <strain evidence="1 2">UMB0792</strain>
    </source>
</reference>
<evidence type="ECO:0000313" key="1">
    <source>
        <dbReference type="EMBL" id="PMC64737.1"/>
    </source>
</evidence>
<dbReference type="Proteomes" id="UP000235836">
    <property type="component" value="Unassembled WGS sequence"/>
</dbReference>
<proteinExistence type="predicted"/>
<keyword evidence="2" id="KW-1185">Reference proteome</keyword>
<dbReference type="RefSeq" id="WP_034663816.1">
    <property type="nucleotide sequence ID" value="NZ_PNHG01000004.1"/>
</dbReference>
<organism evidence="1 2">
    <name type="scientific">Corynebacterium tuscaniense</name>
    <dbReference type="NCBI Taxonomy" id="302449"/>
    <lineage>
        <taxon>Bacteria</taxon>
        <taxon>Bacillati</taxon>
        <taxon>Actinomycetota</taxon>
        <taxon>Actinomycetes</taxon>
        <taxon>Mycobacteriales</taxon>
        <taxon>Corynebacteriaceae</taxon>
        <taxon>Corynebacterium</taxon>
    </lineage>
</organism>
<dbReference type="AlphaFoldDB" id="A0A2N6T605"/>
<comment type="caution">
    <text evidence="1">The sequence shown here is derived from an EMBL/GenBank/DDBJ whole genome shotgun (WGS) entry which is preliminary data.</text>
</comment>
<evidence type="ECO:0008006" key="3">
    <source>
        <dbReference type="Google" id="ProtNLM"/>
    </source>
</evidence>
<accession>A0A2N6T605</accession>
<gene>
    <name evidence="1" type="ORF">CJ203_03510</name>
</gene>
<name>A0A2N6T605_9CORY</name>
<sequence length="67" mass="7366">MTKNYRFEGPQDTTSVEKLQSEVSEVLGTQGVDIDVEAGLMQVTGEGFTDEQIEYAVEYAGFSLIDV</sequence>
<protein>
    <recommendedName>
        <fullName evidence="3">Transporter</fullName>
    </recommendedName>
</protein>
<evidence type="ECO:0000313" key="2">
    <source>
        <dbReference type="Proteomes" id="UP000235836"/>
    </source>
</evidence>